<feature type="domain" description="Flavin reductase like" evidence="2">
    <location>
        <begin position="23"/>
        <end position="177"/>
    </location>
</feature>
<dbReference type="GO" id="GO:0016646">
    <property type="term" value="F:oxidoreductase activity, acting on the CH-NH group of donors, NAD or NADP as acceptor"/>
    <property type="evidence" value="ECO:0007669"/>
    <property type="project" value="UniProtKB-ARBA"/>
</dbReference>
<sequence>MNKRPINIIDSASDILRALQKGVFITTRNGDKVNSMVVEWGTLGNNWGRQVFVCYVRESRYTHEMLEQNPEFTVNIPVGEYDKRIFRVCGGKSGRDMDKVSELGLTLVEGSKVGVPAIKELPLTLECKVIYRQKEDHTLLPEDIRQRFYPAITTRNHDTDQDEHFIYFGEVVDAYVVE</sequence>
<dbReference type="PANTHER" id="PTHR43567:SF5">
    <property type="entry name" value="HYPOTHETICAL CYTOSOLIC PROTEIN"/>
    <property type="match status" value="1"/>
</dbReference>
<dbReference type="AlphaFoldDB" id="A0AB33IPY3"/>
<evidence type="ECO:0000256" key="1">
    <source>
        <dbReference type="ARBA" id="ARBA00038054"/>
    </source>
</evidence>
<dbReference type="InterPro" id="IPR052174">
    <property type="entry name" value="Flavoredoxin"/>
</dbReference>
<dbReference type="PANTHER" id="PTHR43567">
    <property type="entry name" value="FLAVOREDOXIN-RELATED-RELATED"/>
    <property type="match status" value="1"/>
</dbReference>
<dbReference type="GO" id="GO:0010181">
    <property type="term" value="F:FMN binding"/>
    <property type="evidence" value="ECO:0007669"/>
    <property type="project" value="InterPro"/>
</dbReference>
<dbReference type="InterPro" id="IPR012349">
    <property type="entry name" value="Split_barrel_FMN-bd"/>
</dbReference>
<dbReference type="Gene3D" id="2.30.110.10">
    <property type="entry name" value="Electron Transport, Fmn-binding Protein, Chain A"/>
    <property type="match status" value="1"/>
</dbReference>
<dbReference type="EMBL" id="AP035785">
    <property type="protein sequence ID" value="BFO71680.1"/>
    <property type="molecule type" value="Genomic_DNA"/>
</dbReference>
<accession>A0AB33IPY3</accession>
<comment type="similarity">
    <text evidence="1">Belongs to the flavoredoxin family.</text>
</comment>
<proteinExistence type="inferred from homology"/>
<dbReference type="Pfam" id="PF01613">
    <property type="entry name" value="Flavin_Reduct"/>
    <property type="match status" value="1"/>
</dbReference>
<protein>
    <submittedName>
        <fullName evidence="3">Flavin reductase family protein</fullName>
    </submittedName>
</protein>
<dbReference type="InterPro" id="IPR002563">
    <property type="entry name" value="Flavin_Rdtase-like_dom"/>
</dbReference>
<name>A0AB33IPY3_9BACT</name>
<dbReference type="SUPFAM" id="SSF50475">
    <property type="entry name" value="FMN-binding split barrel"/>
    <property type="match status" value="1"/>
</dbReference>
<evidence type="ECO:0000259" key="2">
    <source>
        <dbReference type="Pfam" id="PF01613"/>
    </source>
</evidence>
<evidence type="ECO:0000313" key="3">
    <source>
        <dbReference type="EMBL" id="BFO71680.1"/>
    </source>
</evidence>
<reference evidence="3" key="1">
    <citation type="submission" date="2024-07" db="EMBL/GenBank/DDBJ databases">
        <title>Complete genome sequence of Prevotella sp. YM-2024 GTC17253.</title>
        <authorList>
            <person name="Hayashi M."/>
            <person name="Muto Y."/>
            <person name="Tanaka K."/>
            <person name="Niwa H."/>
        </authorList>
    </citation>
    <scope>NUCLEOTIDE SEQUENCE</scope>
    <source>
        <strain evidence="3">GTC17253</strain>
    </source>
</reference>
<gene>
    <name evidence="3" type="ORF">GTC17253_16460</name>
</gene>
<organism evidence="3">
    <name type="scientific">Prevotella sp. GTC17253</name>
    <dbReference type="NCBI Taxonomy" id="3236793"/>
    <lineage>
        <taxon>Bacteria</taxon>
        <taxon>Pseudomonadati</taxon>
        <taxon>Bacteroidota</taxon>
        <taxon>Bacteroidia</taxon>
        <taxon>Bacteroidales</taxon>
        <taxon>Prevotellaceae</taxon>
        <taxon>Prevotella</taxon>
    </lineage>
</organism>